<dbReference type="AlphaFoldDB" id="A0A419DAF0"/>
<gene>
    <name evidence="2" type="ORF">C4544_06830</name>
</gene>
<dbReference type="Proteomes" id="UP000285655">
    <property type="component" value="Unassembled WGS sequence"/>
</dbReference>
<comment type="caution">
    <text evidence="2">The sequence shown here is derived from an EMBL/GenBank/DDBJ whole genome shotgun (WGS) entry which is preliminary data.</text>
</comment>
<feature type="compositionally biased region" description="Polar residues" evidence="1">
    <location>
        <begin position="1"/>
        <end position="11"/>
    </location>
</feature>
<proteinExistence type="predicted"/>
<evidence type="ECO:0000313" key="3">
    <source>
        <dbReference type="Proteomes" id="UP000285655"/>
    </source>
</evidence>
<reference evidence="2 3" key="1">
    <citation type="journal article" date="2017" name="ISME J.">
        <title>Energy and carbon metabolisms in a deep terrestrial subsurface fluid microbial community.</title>
        <authorList>
            <person name="Momper L."/>
            <person name="Jungbluth S.P."/>
            <person name="Lee M.D."/>
            <person name="Amend J.P."/>
        </authorList>
    </citation>
    <scope>NUCLEOTIDE SEQUENCE [LARGE SCALE GENOMIC DNA]</scope>
    <source>
        <strain evidence="2">SURF_29</strain>
    </source>
</reference>
<feature type="region of interest" description="Disordered" evidence="1">
    <location>
        <begin position="1"/>
        <end position="20"/>
    </location>
</feature>
<organism evidence="2 3">
    <name type="scientific">candidate division WS5 bacterium</name>
    <dbReference type="NCBI Taxonomy" id="2093353"/>
    <lineage>
        <taxon>Bacteria</taxon>
        <taxon>candidate division WS5</taxon>
    </lineage>
</organism>
<name>A0A419DAF0_9BACT</name>
<evidence type="ECO:0000313" key="2">
    <source>
        <dbReference type="EMBL" id="RJO60050.1"/>
    </source>
</evidence>
<accession>A0A419DAF0</accession>
<sequence length="88" mass="9587">MKNQNRCNNSDGNGGTCGNDLTQPGSMFASVVVGVPVLAQNGYIELWEWPVEPPETMNSHHLTCARCGGAVSEQFPLTTVRRSSDYQE</sequence>
<protein>
    <submittedName>
        <fullName evidence="2">Uncharacterized protein</fullName>
    </submittedName>
</protein>
<evidence type="ECO:0000256" key="1">
    <source>
        <dbReference type="SAM" id="MobiDB-lite"/>
    </source>
</evidence>
<dbReference type="EMBL" id="QZJW01000055">
    <property type="protein sequence ID" value="RJO60050.1"/>
    <property type="molecule type" value="Genomic_DNA"/>
</dbReference>